<accession>A0A368PJT3</accession>
<evidence type="ECO:0000313" key="3">
    <source>
        <dbReference type="EMBL" id="RCV05300.1"/>
    </source>
</evidence>
<dbReference type="InterPro" id="IPR011676">
    <property type="entry name" value="DUF1618"/>
</dbReference>
<evidence type="ECO:0000259" key="2">
    <source>
        <dbReference type="Pfam" id="PF07762"/>
    </source>
</evidence>
<gene>
    <name evidence="3" type="ORF">SETIT_1G072400v2</name>
</gene>
<feature type="compositionally biased region" description="Basic and acidic residues" evidence="1">
    <location>
        <begin position="1"/>
        <end position="11"/>
    </location>
</feature>
<protein>
    <recommendedName>
        <fullName evidence="2">DUF1618 domain-containing protein</fullName>
    </recommendedName>
</protein>
<feature type="region of interest" description="Disordered" evidence="1">
    <location>
        <begin position="1"/>
        <end position="102"/>
    </location>
</feature>
<reference evidence="3" key="1">
    <citation type="journal article" date="2012" name="Nat. Biotechnol.">
        <title>Reference genome sequence of the model plant Setaria.</title>
        <authorList>
            <person name="Bennetzen J.L."/>
            <person name="Schmutz J."/>
            <person name="Wang H."/>
            <person name="Percifield R."/>
            <person name="Hawkins J."/>
            <person name="Pontaroli A.C."/>
            <person name="Estep M."/>
            <person name="Feng L."/>
            <person name="Vaughn J.N."/>
            <person name="Grimwood J."/>
            <person name="Jenkins J."/>
            <person name="Barry K."/>
            <person name="Lindquist E."/>
            <person name="Hellsten U."/>
            <person name="Deshpande S."/>
            <person name="Wang X."/>
            <person name="Wu X."/>
            <person name="Mitros T."/>
            <person name="Triplett J."/>
            <person name="Yang X."/>
            <person name="Ye C.Y."/>
            <person name="Mauro-Herrera M."/>
            <person name="Wang L."/>
            <person name="Li P."/>
            <person name="Sharma M."/>
            <person name="Sharma R."/>
            <person name="Ronald P.C."/>
            <person name="Panaud O."/>
            <person name="Kellogg E.A."/>
            <person name="Brutnell T.P."/>
            <person name="Doust A.N."/>
            <person name="Tuskan G.A."/>
            <person name="Rokhsar D."/>
            <person name="Devos K.M."/>
        </authorList>
    </citation>
    <scope>NUCLEOTIDE SEQUENCE [LARGE SCALE GENOMIC DNA]</scope>
    <source>
        <strain evidence="3">Yugu1</strain>
    </source>
</reference>
<proteinExistence type="predicted"/>
<organism evidence="3">
    <name type="scientific">Setaria italica</name>
    <name type="common">Foxtail millet</name>
    <name type="synonym">Panicum italicum</name>
    <dbReference type="NCBI Taxonomy" id="4555"/>
    <lineage>
        <taxon>Eukaryota</taxon>
        <taxon>Viridiplantae</taxon>
        <taxon>Streptophyta</taxon>
        <taxon>Embryophyta</taxon>
        <taxon>Tracheophyta</taxon>
        <taxon>Spermatophyta</taxon>
        <taxon>Magnoliopsida</taxon>
        <taxon>Liliopsida</taxon>
        <taxon>Poales</taxon>
        <taxon>Poaceae</taxon>
        <taxon>PACMAD clade</taxon>
        <taxon>Panicoideae</taxon>
        <taxon>Panicodae</taxon>
        <taxon>Paniceae</taxon>
        <taxon>Cenchrinae</taxon>
        <taxon>Setaria</taxon>
    </lineage>
</organism>
<feature type="compositionally biased region" description="Basic residues" evidence="1">
    <location>
        <begin position="12"/>
        <end position="21"/>
    </location>
</feature>
<dbReference type="Pfam" id="PF07762">
    <property type="entry name" value="DUF1618"/>
    <property type="match status" value="1"/>
</dbReference>
<sequence>MNISRAEEFLRSRQRRSRKHSSPPTRSPSPTLGEPREFSYPTLPAVLISRRRLSPARPAGSGSRKQAPFSPTYPTGPFPGPTKQLPHSATPRPGSKDSTARRPPSWLILDRFVHRSRRYGVVDCDATASYPAEDCIGRRISASLRIAGSPAVSRLYLHWPSRPWIQGMKEPAVIAAHGHSILFKVYVPFCDPHCHRPCFFPIDYFVYSAPCSPFSPPRLRRLPVCKDGVHTEPDDRFFQPYRRQQQRVMLDRGMGLLCHGEDGEFTVADLTHCYYHEVELCVLHDPPLGRRAEIGWSVERLQIPPDMHMRGLDLFSFNSDAVIPIHGCFLAWVDYYQGMLLVDVLHADVDPQLNFIPLPAETLLSCRVNYDEGCPDPARCVSVTDSGTIKLVCIITGTSPSFTIATWTLVDMDQGVWEKDGTAMEDIQFWGLYAGLNLPWVHPSFPVVSLVDPDVICFLLKEEDSHNFWMIEVNMRTEVLQSSAIYINEEEEERYSSKKTPRNFFDGHCFIPSKFSAYLEKDAITSQELSDVMQKKVIQRRAMQKSGLEAQPKK</sequence>
<evidence type="ECO:0000256" key="1">
    <source>
        <dbReference type="SAM" id="MobiDB-lite"/>
    </source>
</evidence>
<dbReference type="AlphaFoldDB" id="A0A368PJT3"/>
<reference evidence="3" key="2">
    <citation type="submission" date="2015-07" db="EMBL/GenBank/DDBJ databases">
        <authorList>
            <person name="Noorani M."/>
        </authorList>
    </citation>
    <scope>NUCLEOTIDE SEQUENCE</scope>
    <source>
        <strain evidence="3">Yugu1</strain>
    </source>
</reference>
<dbReference type="PANTHER" id="PTHR33074:SF79">
    <property type="entry name" value="EXPRESSED PROTEIN"/>
    <property type="match status" value="1"/>
</dbReference>
<feature type="domain" description="DUF1618" evidence="2">
    <location>
        <begin position="332"/>
        <end position="457"/>
    </location>
</feature>
<dbReference type="OrthoDB" id="585971at2759"/>
<dbReference type="EMBL" id="CM003528">
    <property type="protein sequence ID" value="RCV05300.1"/>
    <property type="molecule type" value="Genomic_DNA"/>
</dbReference>
<name>A0A368PJT3_SETIT</name>
<dbReference type="PANTHER" id="PTHR33074">
    <property type="entry name" value="EXPRESSED PROTEIN-RELATED"/>
    <property type="match status" value="1"/>
</dbReference>